<dbReference type="Pfam" id="PF04391">
    <property type="entry name" value="DUF533"/>
    <property type="match status" value="1"/>
</dbReference>
<comment type="caution">
    <text evidence="2">The sequence shown here is derived from an EMBL/GenBank/DDBJ whole genome shotgun (WGS) entry which is preliminary data.</text>
</comment>
<feature type="region of interest" description="Disordered" evidence="1">
    <location>
        <begin position="89"/>
        <end position="129"/>
    </location>
</feature>
<dbReference type="Proteomes" id="UP000554286">
    <property type="component" value="Unassembled WGS sequence"/>
</dbReference>
<dbReference type="Gene3D" id="1.10.3680.10">
    <property type="entry name" value="TerB-like"/>
    <property type="match status" value="1"/>
</dbReference>
<protein>
    <submittedName>
        <fullName evidence="2">Uncharacterized membrane protein YebE (DUF533 family)</fullName>
    </submittedName>
</protein>
<dbReference type="RefSeq" id="WP_184045082.1">
    <property type="nucleotide sequence ID" value="NZ_JACIGK010000014.1"/>
</dbReference>
<reference evidence="2 3" key="1">
    <citation type="submission" date="2020-08" db="EMBL/GenBank/DDBJ databases">
        <title>Genome sequencing of Purple Non-Sulfur Bacteria from various extreme environments.</title>
        <authorList>
            <person name="Mayer M."/>
        </authorList>
    </citation>
    <scope>NUCLEOTIDE SEQUENCE [LARGE SCALE GENOMIC DNA]</scope>
    <source>
        <strain evidence="2 3">JA131</strain>
    </source>
</reference>
<dbReference type="EMBL" id="JACIGK010000014">
    <property type="protein sequence ID" value="MBB4266548.1"/>
    <property type="molecule type" value="Genomic_DNA"/>
</dbReference>
<dbReference type="SUPFAM" id="SSF158682">
    <property type="entry name" value="TerB-like"/>
    <property type="match status" value="1"/>
</dbReference>
<feature type="compositionally biased region" description="Pro residues" evidence="1">
    <location>
        <begin position="108"/>
        <end position="123"/>
    </location>
</feature>
<gene>
    <name evidence="2" type="ORF">GGD89_002180</name>
</gene>
<evidence type="ECO:0000313" key="3">
    <source>
        <dbReference type="Proteomes" id="UP000554286"/>
    </source>
</evidence>
<accession>A0A7W6REN7</accession>
<evidence type="ECO:0000256" key="1">
    <source>
        <dbReference type="SAM" id="MobiDB-lite"/>
    </source>
</evidence>
<dbReference type="InterPro" id="IPR029024">
    <property type="entry name" value="TerB-like"/>
</dbReference>
<dbReference type="CDD" id="cd07178">
    <property type="entry name" value="terB_like_YebE"/>
    <property type="match status" value="1"/>
</dbReference>
<feature type="compositionally biased region" description="Low complexity" evidence="1">
    <location>
        <begin position="14"/>
        <end position="37"/>
    </location>
</feature>
<keyword evidence="3" id="KW-1185">Reference proteome</keyword>
<organism evidence="2 3">
    <name type="scientific">Roseospira visakhapatnamensis</name>
    <dbReference type="NCBI Taxonomy" id="390880"/>
    <lineage>
        <taxon>Bacteria</taxon>
        <taxon>Pseudomonadati</taxon>
        <taxon>Pseudomonadota</taxon>
        <taxon>Alphaproteobacteria</taxon>
        <taxon>Rhodospirillales</taxon>
        <taxon>Rhodospirillaceae</taxon>
        <taxon>Roseospira</taxon>
    </lineage>
</organism>
<sequence>MKFDAQKLLDQFLGSGSASGTPPAGAGRPSGSSGANPLSGVAGGALAGGLAGVLLGSKKGRKVAGTVATYGGMAVVGGLAWKAWRDWQAGRAAPPPGQGQAHGQATPQAPPMPPADSPFLPPPDRPDAIQDHSQTLLRAMITAAKADGHIDGDEYSRIFEQLNSMGLDADAKAFVMDELGRPMDIGAVTGSVTGPEMAAEVYAASLLAIDPDGPAERGYLAMLAAQLRLDPALVDHLHASVAESTA</sequence>
<proteinExistence type="predicted"/>
<dbReference type="InterPro" id="IPR007486">
    <property type="entry name" value="YebE"/>
</dbReference>
<dbReference type="AlphaFoldDB" id="A0A7W6REN7"/>
<name>A0A7W6REN7_9PROT</name>
<evidence type="ECO:0000313" key="2">
    <source>
        <dbReference type="EMBL" id="MBB4266548.1"/>
    </source>
</evidence>
<feature type="region of interest" description="Disordered" evidence="1">
    <location>
        <begin position="13"/>
        <end position="37"/>
    </location>
</feature>